<dbReference type="SUPFAM" id="SSF51695">
    <property type="entry name" value="PLC-like phosphodiesterases"/>
    <property type="match status" value="1"/>
</dbReference>
<proteinExistence type="predicted"/>
<dbReference type="InterPro" id="IPR030395">
    <property type="entry name" value="GP_PDE_dom"/>
</dbReference>
<evidence type="ECO:0000256" key="1">
    <source>
        <dbReference type="SAM" id="SignalP"/>
    </source>
</evidence>
<evidence type="ECO:0000259" key="2">
    <source>
        <dbReference type="PROSITE" id="PS51704"/>
    </source>
</evidence>
<dbReference type="Gene3D" id="3.20.20.190">
    <property type="entry name" value="Phosphatidylinositol (PI) phosphodiesterase"/>
    <property type="match status" value="1"/>
</dbReference>
<dbReference type="STRING" id="572036.SAMN05661099_0543"/>
<dbReference type="PANTHER" id="PTHR46211">
    <property type="entry name" value="GLYCEROPHOSPHORYL DIESTER PHOSPHODIESTERASE"/>
    <property type="match status" value="1"/>
</dbReference>
<reference evidence="4" key="1">
    <citation type="submission" date="2017-02" db="EMBL/GenBank/DDBJ databases">
        <authorList>
            <person name="Varghese N."/>
            <person name="Submissions S."/>
        </authorList>
    </citation>
    <scope>NUCLEOTIDE SEQUENCE [LARGE SCALE GENOMIC DNA]</scope>
    <source>
        <strain evidence="4">DSM 22385</strain>
    </source>
</reference>
<dbReference type="PROSITE" id="PS51704">
    <property type="entry name" value="GP_PDE"/>
    <property type="match status" value="1"/>
</dbReference>
<organism evidence="3 4">
    <name type="scientific">Daejeonella lutea</name>
    <dbReference type="NCBI Taxonomy" id="572036"/>
    <lineage>
        <taxon>Bacteria</taxon>
        <taxon>Pseudomonadati</taxon>
        <taxon>Bacteroidota</taxon>
        <taxon>Sphingobacteriia</taxon>
        <taxon>Sphingobacteriales</taxon>
        <taxon>Sphingobacteriaceae</taxon>
        <taxon>Daejeonella</taxon>
    </lineage>
</organism>
<keyword evidence="1" id="KW-0732">Signal</keyword>
<feature type="domain" description="GP-PDE" evidence="2">
    <location>
        <begin position="30"/>
        <end position="270"/>
    </location>
</feature>
<feature type="chain" id="PRO_5012233709" evidence="1">
    <location>
        <begin position="21"/>
        <end position="276"/>
    </location>
</feature>
<evidence type="ECO:0000313" key="4">
    <source>
        <dbReference type="Proteomes" id="UP000189981"/>
    </source>
</evidence>
<dbReference type="OrthoDB" id="384721at2"/>
<dbReference type="RefSeq" id="WP_079701112.1">
    <property type="nucleotide sequence ID" value="NZ_FUYR01000001.1"/>
</dbReference>
<dbReference type="AlphaFoldDB" id="A0A1T5ABX8"/>
<feature type="signal peptide" evidence="1">
    <location>
        <begin position="1"/>
        <end position="20"/>
    </location>
</feature>
<sequence length="276" mass="30517">MIKLSLAIFTCLLYTHCANAQLPPKKIVVNGVTAHRGHSAAFPENTLASIQGGIDARADWVELDIFKTKDGKIVVCHDPSTGRVADKNLVIADATFEELSKLDMATDFRKRQGLTIAQCPIQRIPLLSDALAMIMKQKLTSLSIQPKTDIVADAIAIVRAAGAEKMVGFNDGNLKLMSDVKRIAPQIPVFWDRPANTDIDEDIRIAKQRGFEALIINYKGISPDMVRKVKNARLQVGVWTVNKREDMLALLKMGVERIYSDDPSLLIEVKRSLGNK</sequence>
<protein>
    <submittedName>
        <fullName evidence="3">Glycerophosphoryl diester phosphodiesterase</fullName>
    </submittedName>
</protein>
<dbReference type="GO" id="GO:0006629">
    <property type="term" value="P:lipid metabolic process"/>
    <property type="evidence" value="ECO:0007669"/>
    <property type="project" value="InterPro"/>
</dbReference>
<accession>A0A1T5ABX8</accession>
<name>A0A1T5ABX8_9SPHI</name>
<dbReference type="EMBL" id="FUYR01000001">
    <property type="protein sequence ID" value="SKB32277.1"/>
    <property type="molecule type" value="Genomic_DNA"/>
</dbReference>
<dbReference type="InterPro" id="IPR017946">
    <property type="entry name" value="PLC-like_Pdiesterase_TIM-brl"/>
</dbReference>
<dbReference type="PANTHER" id="PTHR46211:SF1">
    <property type="entry name" value="GLYCEROPHOSPHODIESTER PHOSPHODIESTERASE, CYTOPLASMIC"/>
    <property type="match status" value="1"/>
</dbReference>
<dbReference type="Proteomes" id="UP000189981">
    <property type="component" value="Unassembled WGS sequence"/>
</dbReference>
<evidence type="ECO:0000313" key="3">
    <source>
        <dbReference type="EMBL" id="SKB32277.1"/>
    </source>
</evidence>
<dbReference type="Pfam" id="PF03009">
    <property type="entry name" value="GDPD"/>
    <property type="match status" value="1"/>
</dbReference>
<gene>
    <name evidence="3" type="ORF">SAMN05661099_0543</name>
</gene>
<dbReference type="GO" id="GO:0008081">
    <property type="term" value="F:phosphoric diester hydrolase activity"/>
    <property type="evidence" value="ECO:0007669"/>
    <property type="project" value="InterPro"/>
</dbReference>
<keyword evidence="4" id="KW-1185">Reference proteome</keyword>